<dbReference type="OrthoDB" id="424572at2759"/>
<dbReference type="InterPro" id="IPR029044">
    <property type="entry name" value="Nucleotide-diphossugar_trans"/>
</dbReference>
<dbReference type="SMART" id="SM00515">
    <property type="entry name" value="eIF5C"/>
    <property type="match status" value="1"/>
</dbReference>
<dbReference type="Proteomes" id="UP000682733">
    <property type="component" value="Unassembled WGS sequence"/>
</dbReference>
<dbReference type="InterPro" id="IPR003307">
    <property type="entry name" value="W2_domain"/>
</dbReference>
<evidence type="ECO:0000256" key="1">
    <source>
        <dbReference type="ARBA" id="ARBA00004514"/>
    </source>
</evidence>
<sequence length="809" mass="92272">MRPLATNSDYREEERLTCVLVLDTFNAHLNDVISHTTLPLCLWPIDGQPLIDYTIYTLIRSGIQEIILVSTAHTFEIRSYMLNSQWTKTYSCNIQLVPCKHARSLGDCLRDLDQRGFITNDFLLLYGSGCLLTNQKLSSLFQLHKDNVKQDKNCVMTLVYRTLHHVEHSSLTDDTSLILIKDKKTNRLYDYIKQAFYQQQQSNSPSFHIPLELFERNACLETLYCPLDLQLSICSPDVLTLFSDNFDFLTINDFVKGVLRDEEIAFHTVYCHLYETGYFLSVHNLHLYMKASIDIIRRWTFPLVPETLALLQKTSQTISSPSSSTISLPTTSPVSTPIALQTRLFWSLYPVVYDKRNIYKQGVISLDRDSHLEIDVYIGNGTQILSNVYLKQTVIGQNCKNSRISNSIIWNHVQIEENCQIDSCVICDNVLIRSGCQLGKQSILCKGVIIGTKVVLNDNTIIVASSINTNDMGDQDEVEIDTEATARRTRRTESMRLSDKSSSTTGTGDGEKFCDTKLVGQDGLGQELLLNILSDDDDDDETEQEQRTLYNAWGTLLQRRNQPANNGSDTDTESDVNIKTGNKLSKQFASSGDVASGDIRKKSISSSLSSDPNGSIHSESATSSEDEDADVNEFQREVLQSLKRGYEEKPRVENLIVELNMLKPTYVVSQNEFIQSITRCVFLLPREVQNKTSTTPNYFDLLIQTLTQTTVPILKNYVRLDDENSQLLCLQELENLCLDNLQTLGTRIHQILDFLYDQDVFAEKWILKWYDSKKLENEAKTTNQDQQHQQYWTNLKTFVNWLKTADEED</sequence>
<dbReference type="SUPFAM" id="SSF48371">
    <property type="entry name" value="ARM repeat"/>
    <property type="match status" value="1"/>
</dbReference>
<dbReference type="CDD" id="cd11558">
    <property type="entry name" value="W2_eIF2B_epsilon"/>
    <property type="match status" value="1"/>
</dbReference>
<evidence type="ECO:0000256" key="7">
    <source>
        <dbReference type="SAM" id="MobiDB-lite"/>
    </source>
</evidence>
<name>A0A814KFW8_9BILA</name>
<dbReference type="EMBL" id="CAJOBA010000700">
    <property type="protein sequence ID" value="CAF3550595.1"/>
    <property type="molecule type" value="Genomic_DNA"/>
</dbReference>
<dbReference type="EMBL" id="CAJOBC010004238">
    <property type="protein sequence ID" value="CAF3820204.1"/>
    <property type="molecule type" value="Genomic_DNA"/>
</dbReference>
<dbReference type="GO" id="GO:0003743">
    <property type="term" value="F:translation initiation factor activity"/>
    <property type="evidence" value="ECO:0007669"/>
    <property type="project" value="TreeGrafter"/>
</dbReference>
<accession>A0A814KFW8</accession>
<evidence type="ECO:0000256" key="2">
    <source>
        <dbReference type="ARBA" id="ARBA00007878"/>
    </source>
</evidence>
<feature type="region of interest" description="Disordered" evidence="7">
    <location>
        <begin position="479"/>
        <end position="513"/>
    </location>
</feature>
<comment type="subcellular location">
    <subcellularLocation>
        <location evidence="1">Cytoplasm</location>
        <location evidence="1">Cytosol</location>
    </subcellularLocation>
</comment>
<dbReference type="AlphaFoldDB" id="A0A814KFW8"/>
<dbReference type="Pfam" id="PF02020">
    <property type="entry name" value="W2"/>
    <property type="match status" value="1"/>
</dbReference>
<dbReference type="Gene3D" id="1.25.40.180">
    <property type="match status" value="1"/>
</dbReference>
<dbReference type="EMBL" id="CAJNOQ010004236">
    <property type="protein sequence ID" value="CAF1050483.1"/>
    <property type="molecule type" value="Genomic_DNA"/>
</dbReference>
<dbReference type="PANTHER" id="PTHR45887:SF1">
    <property type="entry name" value="TRANSLATION INITIATION FACTOR EIF-2B SUBUNIT EPSILON"/>
    <property type="match status" value="1"/>
</dbReference>
<dbReference type="EMBL" id="CAJNOK010000700">
    <property type="protein sequence ID" value="CAF0769840.1"/>
    <property type="molecule type" value="Genomic_DNA"/>
</dbReference>
<dbReference type="InterPro" id="IPR016024">
    <property type="entry name" value="ARM-type_fold"/>
</dbReference>
<evidence type="ECO:0000256" key="6">
    <source>
        <dbReference type="ARBA" id="ARBA00046432"/>
    </source>
</evidence>
<gene>
    <name evidence="10" type="ORF">GPM918_LOCUS16257</name>
    <name evidence="9" type="ORF">OVA965_LOCUS3024</name>
    <name evidence="12" type="ORF">SRO942_LOCUS16263</name>
    <name evidence="11" type="ORF">TMI583_LOCUS3023</name>
</gene>
<dbReference type="Gene3D" id="3.90.550.10">
    <property type="entry name" value="Spore Coat Polysaccharide Biosynthesis Protein SpsA, Chain A"/>
    <property type="match status" value="1"/>
</dbReference>
<evidence type="ECO:0000256" key="3">
    <source>
        <dbReference type="ARBA" id="ARBA00022490"/>
    </source>
</evidence>
<evidence type="ECO:0000313" key="12">
    <source>
        <dbReference type="EMBL" id="CAF3820204.1"/>
    </source>
</evidence>
<dbReference type="Proteomes" id="UP000663829">
    <property type="component" value="Unassembled WGS sequence"/>
</dbReference>
<evidence type="ECO:0000256" key="5">
    <source>
        <dbReference type="ARBA" id="ARBA00044345"/>
    </source>
</evidence>
<dbReference type="GO" id="GO:0031369">
    <property type="term" value="F:translation initiation factor binding"/>
    <property type="evidence" value="ECO:0007669"/>
    <property type="project" value="InterPro"/>
</dbReference>
<dbReference type="PANTHER" id="PTHR45887">
    <property type="entry name" value="TRANSLATION INITIATION FACTOR EIF-2B SUBUNIT EPSILON"/>
    <property type="match status" value="1"/>
</dbReference>
<comment type="caution">
    <text evidence="10">The sequence shown here is derived from an EMBL/GenBank/DDBJ whole genome shotgun (WGS) entry which is preliminary data.</text>
</comment>
<dbReference type="Proteomes" id="UP000681722">
    <property type="component" value="Unassembled WGS sequence"/>
</dbReference>
<dbReference type="InterPro" id="IPR044123">
    <property type="entry name" value="W2_eIF2B_epsilon"/>
</dbReference>
<comment type="similarity">
    <text evidence="2">Belongs to the eIF-2B gamma/epsilon subunits family.</text>
</comment>
<feature type="region of interest" description="Disordered" evidence="7">
    <location>
        <begin position="551"/>
        <end position="631"/>
    </location>
</feature>
<dbReference type="Gene3D" id="2.160.10.10">
    <property type="entry name" value="Hexapeptide repeat proteins"/>
    <property type="match status" value="1"/>
</dbReference>
<protein>
    <recommendedName>
        <fullName evidence="4">Translation initiation factor eIF2B subunit epsilon</fullName>
    </recommendedName>
    <alternativeName>
        <fullName evidence="5">eIF2B GDP-GTP exchange factor subunit epsilon</fullName>
    </alternativeName>
</protein>
<evidence type="ECO:0000256" key="4">
    <source>
        <dbReference type="ARBA" id="ARBA00044144"/>
    </source>
</evidence>
<dbReference type="Pfam" id="PF25084">
    <property type="entry name" value="LbH_EIF2B"/>
    <property type="match status" value="1"/>
</dbReference>
<dbReference type="InterPro" id="IPR051956">
    <property type="entry name" value="eIF2B_epsilon"/>
</dbReference>
<evidence type="ECO:0000313" key="11">
    <source>
        <dbReference type="EMBL" id="CAF3550595.1"/>
    </source>
</evidence>
<reference evidence="10" key="1">
    <citation type="submission" date="2021-02" db="EMBL/GenBank/DDBJ databases">
        <authorList>
            <person name="Nowell W R."/>
        </authorList>
    </citation>
    <scope>NUCLEOTIDE SEQUENCE</scope>
</reference>
<dbReference type="GO" id="GO:0005851">
    <property type="term" value="C:eukaryotic translation initiation factor 2B complex"/>
    <property type="evidence" value="ECO:0007669"/>
    <property type="project" value="TreeGrafter"/>
</dbReference>
<evidence type="ECO:0000313" key="13">
    <source>
        <dbReference type="Proteomes" id="UP000663829"/>
    </source>
</evidence>
<organism evidence="10 13">
    <name type="scientific">Didymodactylos carnosus</name>
    <dbReference type="NCBI Taxonomy" id="1234261"/>
    <lineage>
        <taxon>Eukaryota</taxon>
        <taxon>Metazoa</taxon>
        <taxon>Spiralia</taxon>
        <taxon>Gnathifera</taxon>
        <taxon>Rotifera</taxon>
        <taxon>Eurotatoria</taxon>
        <taxon>Bdelloidea</taxon>
        <taxon>Philodinida</taxon>
        <taxon>Philodinidae</taxon>
        <taxon>Didymodactylos</taxon>
    </lineage>
</organism>
<evidence type="ECO:0000313" key="10">
    <source>
        <dbReference type="EMBL" id="CAF1050483.1"/>
    </source>
</evidence>
<dbReference type="InterPro" id="IPR056764">
    <property type="entry name" value="LbH_EIF2B3/5"/>
</dbReference>
<feature type="compositionally biased region" description="Polar residues" evidence="7">
    <location>
        <begin position="558"/>
        <end position="590"/>
    </location>
</feature>
<dbReference type="SUPFAM" id="SSF53448">
    <property type="entry name" value="Nucleotide-diphospho-sugar transferases"/>
    <property type="match status" value="1"/>
</dbReference>
<proteinExistence type="inferred from homology"/>
<feature type="domain" description="W2" evidence="8">
    <location>
        <begin position="624"/>
        <end position="809"/>
    </location>
</feature>
<dbReference type="Proteomes" id="UP000677228">
    <property type="component" value="Unassembled WGS sequence"/>
</dbReference>
<evidence type="ECO:0000259" key="8">
    <source>
        <dbReference type="PROSITE" id="PS51363"/>
    </source>
</evidence>
<comment type="subunit">
    <text evidence="6">Component of the translation initiation factor 2B (eIF2B) complex which is a heterodecamer of two sets of five different subunits: alpha, beta, gamma, delta and epsilon. Subunits alpha, beta and delta comprise a regulatory subcomplex and subunits epsilon and gamma comprise a catalytic subcomplex. Within the complex, the hexameric regulatory complex resides at the center, with the two heterodimeric catalytic subcomplexes bound on opposite sides.</text>
</comment>
<evidence type="ECO:0000313" key="9">
    <source>
        <dbReference type="EMBL" id="CAF0769840.1"/>
    </source>
</evidence>
<keyword evidence="13" id="KW-1185">Reference proteome</keyword>
<keyword evidence="3" id="KW-0963">Cytoplasm</keyword>
<dbReference type="PROSITE" id="PS51363">
    <property type="entry name" value="W2"/>
    <property type="match status" value="1"/>
</dbReference>
<dbReference type="GO" id="GO:0005085">
    <property type="term" value="F:guanyl-nucleotide exchange factor activity"/>
    <property type="evidence" value="ECO:0007669"/>
    <property type="project" value="InterPro"/>
</dbReference>